<evidence type="ECO:0000259" key="3">
    <source>
        <dbReference type="Pfam" id="PF13229"/>
    </source>
</evidence>
<dbReference type="PANTHER" id="PTHR22990:SF15">
    <property type="entry name" value="F-BOX ONLY PROTEIN 10"/>
    <property type="match status" value="1"/>
</dbReference>
<organism evidence="4 5">
    <name type="scientific">Gonium pectorale</name>
    <name type="common">Green alga</name>
    <dbReference type="NCBI Taxonomy" id="33097"/>
    <lineage>
        <taxon>Eukaryota</taxon>
        <taxon>Viridiplantae</taxon>
        <taxon>Chlorophyta</taxon>
        <taxon>core chlorophytes</taxon>
        <taxon>Chlorophyceae</taxon>
        <taxon>CS clade</taxon>
        <taxon>Chlamydomonadales</taxon>
        <taxon>Volvocaceae</taxon>
        <taxon>Gonium</taxon>
    </lineage>
</organism>
<feature type="domain" description="Right handed beta helix" evidence="3">
    <location>
        <begin position="253"/>
        <end position="408"/>
    </location>
</feature>
<dbReference type="Proteomes" id="UP000075714">
    <property type="component" value="Unassembled WGS sequence"/>
</dbReference>
<evidence type="ECO:0000256" key="1">
    <source>
        <dbReference type="ARBA" id="ARBA00022737"/>
    </source>
</evidence>
<dbReference type="SUPFAM" id="SSF51126">
    <property type="entry name" value="Pectin lyase-like"/>
    <property type="match status" value="1"/>
</dbReference>
<accession>A0A150GWY4</accession>
<dbReference type="EMBL" id="LSYV01000006">
    <property type="protein sequence ID" value="KXZ54315.1"/>
    <property type="molecule type" value="Genomic_DNA"/>
</dbReference>
<proteinExistence type="predicted"/>
<evidence type="ECO:0000313" key="4">
    <source>
        <dbReference type="EMBL" id="KXZ54315.1"/>
    </source>
</evidence>
<dbReference type="PANTHER" id="PTHR22990">
    <property type="entry name" value="F-BOX ONLY PROTEIN"/>
    <property type="match status" value="1"/>
</dbReference>
<keyword evidence="5" id="KW-1185">Reference proteome</keyword>
<dbReference type="InterPro" id="IPR012334">
    <property type="entry name" value="Pectin_lyas_fold"/>
</dbReference>
<dbReference type="AlphaFoldDB" id="A0A150GWY4"/>
<evidence type="ECO:0000256" key="2">
    <source>
        <dbReference type="SAM" id="MobiDB-lite"/>
    </source>
</evidence>
<gene>
    <name evidence="4" type="ORF">GPECTOR_5g4</name>
</gene>
<protein>
    <recommendedName>
        <fullName evidence="3">Right handed beta helix domain-containing protein</fullName>
    </recommendedName>
</protein>
<feature type="region of interest" description="Disordered" evidence="2">
    <location>
        <begin position="1"/>
        <end position="29"/>
    </location>
</feature>
<dbReference type="Pfam" id="PF13229">
    <property type="entry name" value="Beta_helix"/>
    <property type="match status" value="1"/>
</dbReference>
<dbReference type="OrthoDB" id="531376at2759"/>
<dbReference type="InterPro" id="IPR039448">
    <property type="entry name" value="Beta_helix"/>
</dbReference>
<dbReference type="InterPro" id="IPR011050">
    <property type="entry name" value="Pectin_lyase_fold/virulence"/>
</dbReference>
<dbReference type="InterPro" id="IPR051550">
    <property type="entry name" value="SCF-Subunits/Alg-Epimerases"/>
</dbReference>
<dbReference type="Gene3D" id="2.160.20.10">
    <property type="entry name" value="Single-stranded right-handed beta-helix, Pectin lyase-like"/>
    <property type="match status" value="1"/>
</dbReference>
<sequence length="443" mass="44106">MGAGCSSSAPMDTASSGAAAPIGPTRRPGHVFLSYHPPDTGDQRTEGGDGAAVRVRDWLASRGYIQQRPSTSSSAAPGVLVVGKPYVTLRNGTIKLRRNQRVRVTAPGVVLDGVSFLMDQPGGPGGGGSHRQLGGGGGGAGGAEAGFGGAYVTDRGMVELTGAAVGLRIMRTKLYNHAPHAALHLVDGATAALLDCDLESPLGAGAVVSGAGSVFIASGCCLKRCAGPCLLLEGGAAAQLSASSVLDSERHNGVAAGGGARLRADRCVVSGSQAGINLYAGASAELVGCEVSGNVLAGAEVREPGSVLLAADTKFARNGQVALSYNGQAGVLVTERATARLATCSADGNKLSGIVVWGAGTAAAAVDCKLLQNAGAGLALRDGAAAELRRCTVKLNRAGGAEVAGKGSVLTTDRESVVDPKPTLVAGGVHAFLQEDKGRKGRG</sequence>
<reference evidence="5" key="1">
    <citation type="journal article" date="2016" name="Nat. Commun.">
        <title>The Gonium pectorale genome demonstrates co-option of cell cycle regulation during the evolution of multicellularity.</title>
        <authorList>
            <person name="Hanschen E.R."/>
            <person name="Marriage T.N."/>
            <person name="Ferris P.J."/>
            <person name="Hamaji T."/>
            <person name="Toyoda A."/>
            <person name="Fujiyama A."/>
            <person name="Neme R."/>
            <person name="Noguchi H."/>
            <person name="Minakuchi Y."/>
            <person name="Suzuki M."/>
            <person name="Kawai-Toyooka H."/>
            <person name="Smith D.R."/>
            <person name="Sparks H."/>
            <person name="Anderson J."/>
            <person name="Bakaric R."/>
            <person name="Luria V."/>
            <person name="Karger A."/>
            <person name="Kirschner M.W."/>
            <person name="Durand P.M."/>
            <person name="Michod R.E."/>
            <person name="Nozaki H."/>
            <person name="Olson B.J."/>
        </authorList>
    </citation>
    <scope>NUCLEOTIDE SEQUENCE [LARGE SCALE GENOMIC DNA]</scope>
    <source>
        <strain evidence="5">NIES-2863</strain>
    </source>
</reference>
<evidence type="ECO:0000313" key="5">
    <source>
        <dbReference type="Proteomes" id="UP000075714"/>
    </source>
</evidence>
<dbReference type="GO" id="GO:0006511">
    <property type="term" value="P:ubiquitin-dependent protein catabolic process"/>
    <property type="evidence" value="ECO:0007669"/>
    <property type="project" value="TreeGrafter"/>
</dbReference>
<feature type="compositionally biased region" description="Polar residues" evidence="2">
    <location>
        <begin position="1"/>
        <end position="16"/>
    </location>
</feature>
<keyword evidence="1" id="KW-0677">Repeat</keyword>
<name>A0A150GWY4_GONPE</name>
<comment type="caution">
    <text evidence="4">The sequence shown here is derived from an EMBL/GenBank/DDBJ whole genome shotgun (WGS) entry which is preliminary data.</text>
</comment>